<dbReference type="SUPFAM" id="SSF52799">
    <property type="entry name" value="(Phosphotyrosine protein) phosphatases II"/>
    <property type="match status" value="1"/>
</dbReference>
<keyword evidence="2" id="KW-1185">Reference proteome</keyword>
<evidence type="ECO:0000313" key="1">
    <source>
        <dbReference type="EMBL" id="MFD1746202.1"/>
    </source>
</evidence>
<dbReference type="InterPro" id="IPR016130">
    <property type="entry name" value="Tyr_Pase_AS"/>
</dbReference>
<accession>A0ABW4M4W8</accession>
<dbReference type="InterPro" id="IPR029021">
    <property type="entry name" value="Prot-tyrosine_phosphatase-like"/>
</dbReference>
<proteinExistence type="predicted"/>
<dbReference type="RefSeq" id="WP_377401363.1">
    <property type="nucleotide sequence ID" value="NZ_JBHUEQ010000022.1"/>
</dbReference>
<organism evidence="1 2">
    <name type="scientific">Rhizobium helianthi</name>
    <dbReference type="NCBI Taxonomy" id="1132695"/>
    <lineage>
        <taxon>Bacteria</taxon>
        <taxon>Pseudomonadati</taxon>
        <taxon>Pseudomonadota</taxon>
        <taxon>Alphaproteobacteria</taxon>
        <taxon>Hyphomicrobiales</taxon>
        <taxon>Rhizobiaceae</taxon>
        <taxon>Rhizobium/Agrobacterium group</taxon>
        <taxon>Rhizobium</taxon>
    </lineage>
</organism>
<dbReference type="PROSITE" id="PS00383">
    <property type="entry name" value="TYR_PHOSPHATASE_1"/>
    <property type="match status" value="1"/>
</dbReference>
<dbReference type="Proteomes" id="UP001597322">
    <property type="component" value="Unassembled WGS sequence"/>
</dbReference>
<name>A0ABW4M4W8_9HYPH</name>
<protein>
    <submittedName>
        <fullName evidence="1">Tyrosine phosphatase family protein</fullName>
    </submittedName>
</protein>
<sequence length="176" mass="19306">MSMIVVSPLARIAEMAVRYKAREMVTLIAREQAFHRPALIAAERHLTLMMNDIAFKGTGNLIAPDEAHIQQLLEFARQWDQDAPLLIHCWMGVSRSPAAALAVALAVQPDQDDEELALRLRAASPYATPNTRIIEISDRLLDRQGRLVAAVRKIGRGADADGNAPFVFAAKVTVTA</sequence>
<comment type="caution">
    <text evidence="1">The sequence shown here is derived from an EMBL/GenBank/DDBJ whole genome shotgun (WGS) entry which is preliminary data.</text>
</comment>
<reference evidence="2" key="1">
    <citation type="journal article" date="2019" name="Int. J. Syst. Evol. Microbiol.">
        <title>The Global Catalogue of Microorganisms (GCM) 10K type strain sequencing project: providing services to taxonomists for standard genome sequencing and annotation.</title>
        <authorList>
            <consortium name="The Broad Institute Genomics Platform"/>
            <consortium name="The Broad Institute Genome Sequencing Center for Infectious Disease"/>
            <person name="Wu L."/>
            <person name="Ma J."/>
        </authorList>
    </citation>
    <scope>NUCLEOTIDE SEQUENCE [LARGE SCALE GENOMIC DNA]</scope>
    <source>
        <strain evidence="2">CG52</strain>
    </source>
</reference>
<evidence type="ECO:0000313" key="2">
    <source>
        <dbReference type="Proteomes" id="UP001597322"/>
    </source>
</evidence>
<dbReference type="EMBL" id="JBHUEQ010000022">
    <property type="protein sequence ID" value="MFD1746202.1"/>
    <property type="molecule type" value="Genomic_DNA"/>
</dbReference>
<dbReference type="Gene3D" id="3.90.190.10">
    <property type="entry name" value="Protein tyrosine phosphatase superfamily"/>
    <property type="match status" value="1"/>
</dbReference>
<gene>
    <name evidence="1" type="ORF">ACFSE1_12080</name>
</gene>